<dbReference type="InterPro" id="IPR020841">
    <property type="entry name" value="PKS_Beta-ketoAc_synthase_dom"/>
</dbReference>
<dbReference type="InterPro" id="IPR050091">
    <property type="entry name" value="PKS_NRPS_Biosynth_Enz"/>
</dbReference>
<feature type="domain" description="Carrier" evidence="10">
    <location>
        <begin position="2546"/>
        <end position="2627"/>
    </location>
</feature>
<dbReference type="FunFam" id="3.40.50.720:FF:000209">
    <property type="entry name" value="Polyketide synthase Pks12"/>
    <property type="match status" value="1"/>
</dbReference>
<organism evidence="13 14">
    <name type="scientific">Pyricularia grisea</name>
    <name type="common">Crabgrass-specific blast fungus</name>
    <name type="synonym">Magnaporthe grisea</name>
    <dbReference type="NCBI Taxonomy" id="148305"/>
    <lineage>
        <taxon>Eukaryota</taxon>
        <taxon>Fungi</taxon>
        <taxon>Dikarya</taxon>
        <taxon>Ascomycota</taxon>
        <taxon>Pezizomycotina</taxon>
        <taxon>Sordariomycetes</taxon>
        <taxon>Sordariomycetidae</taxon>
        <taxon>Magnaporthales</taxon>
        <taxon>Pyriculariaceae</taxon>
        <taxon>Pyricularia</taxon>
    </lineage>
</organism>
<evidence type="ECO:0000256" key="5">
    <source>
        <dbReference type="ARBA" id="ARBA00023002"/>
    </source>
</evidence>
<dbReference type="InterPro" id="IPR057326">
    <property type="entry name" value="KR_dom"/>
</dbReference>
<dbReference type="SUPFAM" id="SSF47336">
    <property type="entry name" value="ACP-like"/>
    <property type="match status" value="1"/>
</dbReference>
<evidence type="ECO:0000256" key="4">
    <source>
        <dbReference type="ARBA" id="ARBA00022857"/>
    </source>
</evidence>
<dbReference type="Pfam" id="PF08659">
    <property type="entry name" value="KR"/>
    <property type="match status" value="1"/>
</dbReference>
<evidence type="ECO:0000256" key="1">
    <source>
        <dbReference type="ARBA" id="ARBA00022450"/>
    </source>
</evidence>
<feature type="active site" description="Proton donor; for dehydratase activity" evidence="8">
    <location>
        <position position="1237"/>
    </location>
</feature>
<dbReference type="Gene3D" id="3.40.47.10">
    <property type="match status" value="1"/>
</dbReference>
<dbReference type="InterPro" id="IPR032821">
    <property type="entry name" value="PKS_assoc"/>
</dbReference>
<dbReference type="InterPro" id="IPR020806">
    <property type="entry name" value="PKS_PP-bd"/>
</dbReference>
<dbReference type="Pfam" id="PF02801">
    <property type="entry name" value="Ketoacyl-synt_C"/>
    <property type="match status" value="1"/>
</dbReference>
<dbReference type="KEGG" id="pgri:PgNI_11370"/>
<dbReference type="GO" id="GO:1901336">
    <property type="term" value="P:lactone biosynthetic process"/>
    <property type="evidence" value="ECO:0007669"/>
    <property type="project" value="UniProtKB-ARBA"/>
</dbReference>
<dbReference type="SMART" id="SM00827">
    <property type="entry name" value="PKS_AT"/>
    <property type="match status" value="1"/>
</dbReference>
<dbReference type="Gene3D" id="3.40.50.150">
    <property type="entry name" value="Vaccinia Virus protein VP39"/>
    <property type="match status" value="1"/>
</dbReference>
<dbReference type="Gene3D" id="3.90.180.10">
    <property type="entry name" value="Medium-chain alcohol dehydrogenases, catalytic domain"/>
    <property type="match status" value="1"/>
</dbReference>
<dbReference type="SMART" id="SM00822">
    <property type="entry name" value="PKS_KR"/>
    <property type="match status" value="1"/>
</dbReference>
<dbReference type="InterPro" id="IPR016036">
    <property type="entry name" value="Malonyl_transacylase_ACP-bd"/>
</dbReference>
<dbReference type="Gene3D" id="3.10.129.110">
    <property type="entry name" value="Polyketide synthase dehydratase"/>
    <property type="match status" value="1"/>
</dbReference>
<dbReference type="GO" id="GO:0006633">
    <property type="term" value="P:fatty acid biosynthetic process"/>
    <property type="evidence" value="ECO:0007669"/>
    <property type="project" value="InterPro"/>
</dbReference>
<dbReference type="InterPro" id="IPR009081">
    <property type="entry name" value="PP-bd_ACP"/>
</dbReference>
<feature type="region of interest" description="C-terminal hotdog fold" evidence="8">
    <location>
        <begin position="1173"/>
        <end position="1330"/>
    </location>
</feature>
<dbReference type="Pfam" id="PF00109">
    <property type="entry name" value="ketoacyl-synt"/>
    <property type="match status" value="1"/>
</dbReference>
<dbReference type="Pfam" id="PF14765">
    <property type="entry name" value="PS-DH"/>
    <property type="match status" value="1"/>
</dbReference>
<dbReference type="PROSITE" id="PS50075">
    <property type="entry name" value="CARRIER"/>
    <property type="match status" value="1"/>
</dbReference>
<name>A0A6P8APB1_PYRGI</name>
<dbReference type="Pfam" id="PF08240">
    <property type="entry name" value="ADH_N"/>
    <property type="match status" value="1"/>
</dbReference>
<feature type="compositionally biased region" description="Low complexity" evidence="9">
    <location>
        <begin position="501"/>
        <end position="512"/>
    </location>
</feature>
<dbReference type="Pfam" id="PF00698">
    <property type="entry name" value="Acyl_transf_1"/>
    <property type="match status" value="1"/>
</dbReference>
<dbReference type="PROSITE" id="PS00606">
    <property type="entry name" value="KS3_1"/>
    <property type="match status" value="1"/>
</dbReference>
<dbReference type="GO" id="GO:0004312">
    <property type="term" value="F:fatty acid synthase activity"/>
    <property type="evidence" value="ECO:0007669"/>
    <property type="project" value="TreeGrafter"/>
</dbReference>
<dbReference type="Pfam" id="PF21089">
    <property type="entry name" value="PKS_DH_N"/>
    <property type="match status" value="1"/>
</dbReference>
<accession>A0A6P8APB1</accession>
<keyword evidence="4" id="KW-0521">NADP</keyword>
<dbReference type="InterPro" id="IPR020807">
    <property type="entry name" value="PKS_DH"/>
</dbReference>
<dbReference type="SMART" id="SM00826">
    <property type="entry name" value="PKS_DH"/>
    <property type="match status" value="1"/>
</dbReference>
<evidence type="ECO:0000256" key="3">
    <source>
        <dbReference type="ARBA" id="ARBA00022679"/>
    </source>
</evidence>
<evidence type="ECO:0000259" key="10">
    <source>
        <dbReference type="PROSITE" id="PS50075"/>
    </source>
</evidence>
<dbReference type="InterPro" id="IPR013217">
    <property type="entry name" value="Methyltransf_12"/>
</dbReference>
<dbReference type="InterPro" id="IPR013154">
    <property type="entry name" value="ADH-like_N"/>
</dbReference>
<dbReference type="Pfam" id="PF16197">
    <property type="entry name" value="KAsynt_C_assoc"/>
    <property type="match status" value="1"/>
</dbReference>
<dbReference type="SMART" id="SM00829">
    <property type="entry name" value="PKS_ER"/>
    <property type="match status" value="1"/>
</dbReference>
<feature type="domain" description="Ketosynthase family 3 (KS3)" evidence="11">
    <location>
        <begin position="5"/>
        <end position="427"/>
    </location>
</feature>
<dbReference type="SUPFAM" id="SSF51735">
    <property type="entry name" value="NAD(P)-binding Rossmann-fold domains"/>
    <property type="match status" value="2"/>
</dbReference>
<dbReference type="PANTHER" id="PTHR43775">
    <property type="entry name" value="FATTY ACID SYNTHASE"/>
    <property type="match status" value="1"/>
</dbReference>
<keyword evidence="6" id="KW-0511">Multifunctional enzyme</keyword>
<dbReference type="GO" id="GO:0031177">
    <property type="term" value="F:phosphopantetheine binding"/>
    <property type="evidence" value="ECO:0007669"/>
    <property type="project" value="InterPro"/>
</dbReference>
<keyword evidence="13" id="KW-1185">Reference proteome</keyword>
<evidence type="ECO:0000256" key="9">
    <source>
        <dbReference type="SAM" id="MobiDB-lite"/>
    </source>
</evidence>
<dbReference type="InterPro" id="IPR036736">
    <property type="entry name" value="ACP-like_sf"/>
</dbReference>
<dbReference type="InterPro" id="IPR029063">
    <property type="entry name" value="SAM-dependent_MTases_sf"/>
</dbReference>
<feature type="non-terminal residue" evidence="14">
    <location>
        <position position="1"/>
    </location>
</feature>
<dbReference type="InterPro" id="IPR020843">
    <property type="entry name" value="ER"/>
</dbReference>
<dbReference type="InterPro" id="IPR014030">
    <property type="entry name" value="Ketoacyl_synth_N"/>
</dbReference>
<reference evidence="14" key="3">
    <citation type="submission" date="2025-08" db="UniProtKB">
        <authorList>
            <consortium name="RefSeq"/>
        </authorList>
    </citation>
    <scope>IDENTIFICATION</scope>
    <source>
        <strain evidence="14">NI907</strain>
    </source>
</reference>
<feature type="region of interest" description="Disordered" evidence="9">
    <location>
        <begin position="437"/>
        <end position="529"/>
    </location>
</feature>
<reference evidence="13 14" key="1">
    <citation type="journal article" date="2019" name="Mol. Biol. Evol.">
        <title>Blast fungal genomes show frequent chromosomal changes, gene gains and losses, and effector gene turnover.</title>
        <authorList>
            <person name="Gomez Luciano L.B."/>
            <person name="Jason Tsai I."/>
            <person name="Chuma I."/>
            <person name="Tosa Y."/>
            <person name="Chen Y.H."/>
            <person name="Li J.Y."/>
            <person name="Li M.Y."/>
            <person name="Jade Lu M.Y."/>
            <person name="Nakayashiki H."/>
            <person name="Li W.H."/>
        </authorList>
    </citation>
    <scope>NUCLEOTIDE SEQUENCE [LARGE SCALE GENOMIC DNA]</scope>
    <source>
        <strain evidence="13 14">NI907</strain>
    </source>
</reference>
<dbReference type="SUPFAM" id="SSF53901">
    <property type="entry name" value="Thiolase-like"/>
    <property type="match status" value="1"/>
</dbReference>
<dbReference type="InterPro" id="IPR016035">
    <property type="entry name" value="Acyl_Trfase/lysoPLipase"/>
</dbReference>
<feature type="domain" description="PKS/mFAS DH" evidence="12">
    <location>
        <begin position="1010"/>
        <end position="1330"/>
    </location>
</feature>
<dbReference type="GO" id="GO:0044550">
    <property type="term" value="P:secondary metabolite biosynthetic process"/>
    <property type="evidence" value="ECO:0007669"/>
    <property type="project" value="UniProtKB-ARBA"/>
</dbReference>
<dbReference type="Gene3D" id="3.40.366.10">
    <property type="entry name" value="Malonyl-Coenzyme A Acyl Carrier Protein, domain 2"/>
    <property type="match status" value="1"/>
</dbReference>
<dbReference type="SUPFAM" id="SSF55048">
    <property type="entry name" value="Probable ACP-binding domain of malonyl-CoA ACP transacylase"/>
    <property type="match status" value="1"/>
</dbReference>
<dbReference type="Pfam" id="PF00107">
    <property type="entry name" value="ADH_zinc_N"/>
    <property type="match status" value="1"/>
</dbReference>
<dbReference type="PANTHER" id="PTHR43775:SF29">
    <property type="entry name" value="ASPERFURANONE POLYKETIDE SYNTHASE AFOG-RELATED"/>
    <property type="match status" value="1"/>
</dbReference>
<evidence type="ECO:0000259" key="12">
    <source>
        <dbReference type="PROSITE" id="PS52019"/>
    </source>
</evidence>
<dbReference type="InterPro" id="IPR013149">
    <property type="entry name" value="ADH-like_C"/>
</dbReference>
<dbReference type="CDD" id="cd00833">
    <property type="entry name" value="PKS"/>
    <property type="match status" value="1"/>
</dbReference>
<dbReference type="SMART" id="SM00823">
    <property type="entry name" value="PKS_PP"/>
    <property type="match status" value="1"/>
</dbReference>
<dbReference type="InterPro" id="IPR036291">
    <property type="entry name" value="NAD(P)-bd_dom_sf"/>
</dbReference>
<dbReference type="GO" id="GO:0016491">
    <property type="term" value="F:oxidoreductase activity"/>
    <property type="evidence" value="ECO:0007669"/>
    <property type="project" value="UniProtKB-KW"/>
</dbReference>
<dbReference type="InterPro" id="IPR001227">
    <property type="entry name" value="Ac_transferase_dom_sf"/>
</dbReference>
<proteinExistence type="predicted"/>
<dbReference type="InterPro" id="IPR049551">
    <property type="entry name" value="PKS_DH_C"/>
</dbReference>
<keyword evidence="3" id="KW-0808">Transferase</keyword>
<evidence type="ECO:0000313" key="14">
    <source>
        <dbReference type="RefSeq" id="XP_030976733.1"/>
    </source>
</evidence>
<dbReference type="InterPro" id="IPR049552">
    <property type="entry name" value="PKS_DH_N"/>
</dbReference>
<dbReference type="CDD" id="cd05274">
    <property type="entry name" value="KR_FAS_SDR_x"/>
    <property type="match status" value="1"/>
</dbReference>
<evidence type="ECO:0000256" key="8">
    <source>
        <dbReference type="PROSITE-ProRule" id="PRU01363"/>
    </source>
</evidence>
<dbReference type="InterPro" id="IPR018201">
    <property type="entry name" value="Ketoacyl_synth_AS"/>
</dbReference>
<feature type="compositionally biased region" description="Basic and acidic residues" evidence="9">
    <location>
        <begin position="514"/>
        <end position="529"/>
    </location>
</feature>
<dbReference type="GeneID" id="41966242"/>
<evidence type="ECO:0000256" key="2">
    <source>
        <dbReference type="ARBA" id="ARBA00022553"/>
    </source>
</evidence>
<dbReference type="RefSeq" id="XP_030976733.1">
    <property type="nucleotide sequence ID" value="XM_031131337.1"/>
</dbReference>
<dbReference type="Gene3D" id="3.30.70.3290">
    <property type="match status" value="1"/>
</dbReference>
<dbReference type="PROSITE" id="PS52019">
    <property type="entry name" value="PKS_MFAS_DH"/>
    <property type="match status" value="1"/>
</dbReference>
<dbReference type="CDD" id="cd05195">
    <property type="entry name" value="enoyl_red"/>
    <property type="match status" value="1"/>
</dbReference>
<evidence type="ECO:0000259" key="11">
    <source>
        <dbReference type="PROSITE" id="PS52004"/>
    </source>
</evidence>
<keyword evidence="1" id="KW-0596">Phosphopantetheine</keyword>
<dbReference type="SUPFAM" id="SSF50129">
    <property type="entry name" value="GroES-like"/>
    <property type="match status" value="1"/>
</dbReference>
<evidence type="ECO:0000256" key="6">
    <source>
        <dbReference type="ARBA" id="ARBA00023268"/>
    </source>
</evidence>
<keyword evidence="5" id="KW-0560">Oxidoreductase</keyword>
<dbReference type="InterPro" id="IPR016039">
    <property type="entry name" value="Thiolase-like"/>
</dbReference>
<dbReference type="SUPFAM" id="SSF52151">
    <property type="entry name" value="FabD/lysophospholipase-like"/>
    <property type="match status" value="1"/>
</dbReference>
<keyword evidence="2" id="KW-0597">Phosphoprotein</keyword>
<dbReference type="GO" id="GO:0004315">
    <property type="term" value="F:3-oxoacyl-[acyl-carrier-protein] synthase activity"/>
    <property type="evidence" value="ECO:0007669"/>
    <property type="project" value="InterPro"/>
</dbReference>
<gene>
    <name evidence="14" type="ORF">PgNI_11370</name>
</gene>
<protein>
    <submittedName>
        <fullName evidence="14">Uncharacterized protein</fullName>
    </submittedName>
</protein>
<dbReference type="Gene3D" id="3.40.50.720">
    <property type="entry name" value="NAD(P)-binding Rossmann-like Domain"/>
    <property type="match status" value="2"/>
</dbReference>
<dbReference type="InterPro" id="IPR014031">
    <property type="entry name" value="Ketoacyl_synth_C"/>
</dbReference>
<dbReference type="SUPFAM" id="SSF53335">
    <property type="entry name" value="S-adenosyl-L-methionine-dependent methyltransferases"/>
    <property type="match status" value="1"/>
</dbReference>
<dbReference type="Gene3D" id="1.10.1200.10">
    <property type="entry name" value="ACP-like"/>
    <property type="match status" value="1"/>
</dbReference>
<keyword evidence="7" id="KW-0012">Acyltransferase</keyword>
<reference evidence="14" key="2">
    <citation type="submission" date="2019-10" db="EMBL/GenBank/DDBJ databases">
        <authorList>
            <consortium name="NCBI Genome Project"/>
        </authorList>
    </citation>
    <scope>NUCLEOTIDE SEQUENCE</scope>
    <source>
        <strain evidence="14">NI907</strain>
    </source>
</reference>
<feature type="region of interest" description="N-terminal hotdog fold" evidence="8">
    <location>
        <begin position="1010"/>
        <end position="1146"/>
    </location>
</feature>
<dbReference type="Pfam" id="PF23297">
    <property type="entry name" value="ACP_SdgA_C"/>
    <property type="match status" value="1"/>
</dbReference>
<evidence type="ECO:0000256" key="7">
    <source>
        <dbReference type="ARBA" id="ARBA00023315"/>
    </source>
</evidence>
<dbReference type="InterPro" id="IPR049900">
    <property type="entry name" value="PKS_mFAS_DH"/>
</dbReference>
<dbReference type="InterPro" id="IPR042104">
    <property type="entry name" value="PKS_dehydratase_sf"/>
</dbReference>
<dbReference type="InterPro" id="IPR014043">
    <property type="entry name" value="Acyl_transferase_dom"/>
</dbReference>
<feature type="active site" description="Proton acceptor; for dehydratase activity" evidence="8">
    <location>
        <position position="1042"/>
    </location>
</feature>
<dbReference type="PROSITE" id="PS52004">
    <property type="entry name" value="KS3_2"/>
    <property type="match status" value="1"/>
</dbReference>
<dbReference type="SMART" id="SM00825">
    <property type="entry name" value="PKS_KS"/>
    <property type="match status" value="1"/>
</dbReference>
<feature type="compositionally biased region" description="Polar residues" evidence="9">
    <location>
        <begin position="437"/>
        <end position="446"/>
    </location>
</feature>
<dbReference type="Pfam" id="PF08242">
    <property type="entry name" value="Methyltransf_12"/>
    <property type="match status" value="1"/>
</dbReference>
<feature type="compositionally biased region" description="Polar residues" evidence="9">
    <location>
        <begin position="463"/>
        <end position="500"/>
    </location>
</feature>
<dbReference type="Proteomes" id="UP000515153">
    <property type="component" value="Chromosome VI"/>
</dbReference>
<dbReference type="InterPro" id="IPR011032">
    <property type="entry name" value="GroES-like_sf"/>
</dbReference>
<sequence>NSTMQEPIAVVGFSFKLPQGVDDVDNFWDVLETRTNLSTDWPEDRINVGAVKSNQYNKVQCRGGHFITEDPAVFDAPFFSVTAKEAASMDPLQRWTLEASYHAFENAGIPIEDLKQSNTAVFSASMSDDYSRMGSMDPEDHHQMATTGTFASIIPNRVSWYFDLRGPSIHIDSACSSSLFAVDMACQSILSGNADTALVTGGNVILVPNTFQMLSAQGFLSPSSKCFSFDHRANGYARGEGIVAMVLKPLRDAIRDGNVIRAVIRASASNQDGRTPGLTQPSSDSQADLIRRVYEKAQLPLDRTRFFEAHGTGTPVGDPIEMAAIGRIFAPLRTPETPLFVGSVKSNVGHLEACAGLAGLIKTILALESGIIPPQANFEKVNPKLETEKYNIKVPAAAIPWPCEGLRRASVNSFGFGGTNSHVIVDDALHYLEETGLNGNHNTVRSPNPDARPKGVVEEELSGIQSRPNRAVSKQNGLRQNGDNIGNSNEQSLSYDSSEINGNNGTATNGTGKHQNDEATHENGNQHEHPRILVWSAADQQALGRMGKQLETFHRDQISGNSHKLDRLAYTLATRRSLMLWRQFATVTSTPAGVARQSILASSFKATRSTGTSELGVAFIFTGQGAQYIDMGRGLLRYPVFEQTLQRIDNVYQKLGCKWSLFDELSNTATINLPTHSQPLSTALQIAMIDLLRAFGIVPKAVVGHSSGEIAAAYAAGALSLESACKVSFVRGQLAGYLKQQLQASQTPGAMMSVNLPEADIPSYLADKDLARDSSISIACINSPGNVTLAGDEAAIDALKSCLESDGIFAQKLNTGVAYHSAHMNQIASEYLTQMGVLHGCANPDVAKRIPMVSSVTGKTIDPSELAKAQYWVDNMVSPVQFSDAVRTLTSALKDQVGSITDLVEVGPHPALRRPVLDTLKTAIKKSQREIRYACVLHRNRSALETALELVGQLFCAGYSMDIPAANNHSGVSIVPLVDLPAYPFDRSKKYWTESRLSRNFRLRQPTTSGDFLGARFYDWNPLEPRWRSFWSVESAPWTGDHVVSGTVILPGAAMLIMSIEAVQEMAIPNREVLGYEVHEAEFVAPVIIRERWEERTEVMVRLRPIKSMTNEIKAVAQSEVVIFAYLDDQWVDCFRARLSVRYGGASPAQMDEWKLVHARLVNEVRRADKSCTRPISPQVFYDDAAELGIEWKDWFSHLDDIRWDGSGGTIGHIDLERRDPGGRYKTASIVHPAVLDAAFQVLRVSTTKGLSLSSASTNVPFKLTNAYFAASHNWQAPGTTSVKFYAACLPEECGRSRVNGRVYAISDDGTILCSMDNMVMAAVSTGPQSHDSSRKLLHRIDWKPQMSLLSAEQLAIECEADTFPDKDEATLVAQFDKLRLAMTEAIAASLHELDTSNQTVPESMQRHLTWMRQYLKDTEVKPRGLSKEELEVEMRELELMRPAWQLHCAFMRDLQPILTGAVDPLQIMFGSDQAGLFYADMFAQVCDHRLRKFLHLAAHENPNMRIIEVGAGTGGFTGTILPILAALEAETGTQRFRSYTYTDVSPAFFEAAEARWGAAGGRLRERMVFKTFNMKNSTEKEGYEEGAYDIVIAGSVLHATEDLLETMRNVRKLLKPGGLLLALETIAPHDIITNYSTGLIPGWWGEREEWRGLSAAIPESMWDWVFTETGFSERQLSLRDYSSNELHLFSVIVSRATAENDLIRQKHTSKLLFLVEDINEQDQIRAADLVRDQIAQGRDSRILDLKTAAGIRIGEDDVLISMIDMWRPVLASPSPAEFHAIQDLINRTKNLLWVTRVNSSDDESAKGSADLGWMRTVRTEEPGKNLVSLLIESSLSGQDSSTHAECVAKVFDAAFGSYASPEREYIYRDSRIITGRVVEDVRQNKQLVSLLRPQIQRAPWLSKGPVKLCVGADKTLGSLAFVEDPDHNRPVEGDEVEIEARSWAINFRDVLVALGKMESDNDLGVDCAGVVTRVGPHCQNIKPGDRVVMVSPNCMRAFPRSPQGAVCKIPDSMSFEIAASVLIPGMTAYFGLADRARLSKGEKVLVHSAAGSSGQMAVWIAQMLGAEVFATCSDDSKRNFLVNNMGIPEDHIFFSRDTSFAEAVKRMTNGRGVDVVFSSLSGDALRASWALLAPFGRFVDIGEADQHANAALPMGGFLHNRSYFALDLRDVVLNNLELTSRLLRDIIQLLVDGKIRPPGPVLNIFPASDIELGFRQLQGGKNIGRCLITLDRNDIVPQMITESRDWKFDSKASYLIAGGTGGLGRSLARFLASRGARHIILPSRSGAGEAGSKVSELLVELRSRGVNIEAPRCDVADEASLVATLKDCHDRLGMPPVKGCINAAMVLQDSVFANMSHSQWDLTMRSKVKTSWNLHSQFNTPDLDFFVLLSSLIGTIGGPGQANYAAGCAAQDWLAEHRQRLGLRGNISIDVGWMKNVGIVSEEVSYQRHLKLVEDMHKLEEEELLALLTLCCDPSRSSSQKSGEDARVLFGLRTPDEFLDQCKEPPEMLSRPLFTTFLHSNEKSADQAVGQSVASDPGAIFRATPDATDRARVVVEGLKQKLGRSMAISPDDVQVEKPLSAYGVDSLFAVELRNWILKDFAATVAVFDIMGNVPISNIGKLVVSRSTVEFGQT</sequence>
<evidence type="ECO:0000313" key="13">
    <source>
        <dbReference type="Proteomes" id="UP000515153"/>
    </source>
</evidence>
<dbReference type="InterPro" id="IPR013968">
    <property type="entry name" value="PKS_KR"/>
</dbReference>